<dbReference type="PANTHER" id="PTHR22948">
    <property type="entry name" value="TUDOR DOMAIN CONTAINING PROTEIN"/>
    <property type="match status" value="1"/>
</dbReference>
<dbReference type="SUPFAM" id="SSF144232">
    <property type="entry name" value="HIT/MYND zinc finger-like"/>
    <property type="match status" value="1"/>
</dbReference>
<dbReference type="SUPFAM" id="SSF63748">
    <property type="entry name" value="Tudor/PWWP/MBT"/>
    <property type="match status" value="2"/>
</dbReference>
<dbReference type="GO" id="GO:0005737">
    <property type="term" value="C:cytoplasm"/>
    <property type="evidence" value="ECO:0007669"/>
    <property type="project" value="UniProtKB-ARBA"/>
</dbReference>
<dbReference type="AlphaFoldDB" id="A0A1B0CRA1"/>
<dbReference type="InterPro" id="IPR035437">
    <property type="entry name" value="SNase_OB-fold_sf"/>
</dbReference>
<protein>
    <recommendedName>
        <fullName evidence="10">MYND-type domain-containing protein</fullName>
    </recommendedName>
</protein>
<dbReference type="Pfam" id="PF01753">
    <property type="entry name" value="zf-MYND"/>
    <property type="match status" value="1"/>
</dbReference>
<feature type="compositionally biased region" description="Polar residues" evidence="5">
    <location>
        <begin position="224"/>
        <end position="273"/>
    </location>
</feature>
<keyword evidence="3" id="KW-0862">Zinc</keyword>
<dbReference type="InterPro" id="IPR002999">
    <property type="entry name" value="Tudor"/>
</dbReference>
<evidence type="ECO:0000313" key="9">
    <source>
        <dbReference type="Proteomes" id="UP000092461"/>
    </source>
</evidence>
<name>A0A1B0CRA1_LUTLO</name>
<dbReference type="CDD" id="cd20379">
    <property type="entry name" value="Tudor_dTUD-like"/>
    <property type="match status" value="1"/>
</dbReference>
<dbReference type="Gene3D" id="2.40.50.90">
    <property type="match status" value="1"/>
</dbReference>
<keyword evidence="2 4" id="KW-0863">Zinc-finger</keyword>
<feature type="region of interest" description="Disordered" evidence="5">
    <location>
        <begin position="171"/>
        <end position="292"/>
    </location>
</feature>
<evidence type="ECO:0000259" key="7">
    <source>
        <dbReference type="PROSITE" id="PS50865"/>
    </source>
</evidence>
<dbReference type="SMART" id="SM00333">
    <property type="entry name" value="TUDOR"/>
    <property type="match status" value="2"/>
</dbReference>
<evidence type="ECO:0008006" key="10">
    <source>
        <dbReference type="Google" id="ProtNLM"/>
    </source>
</evidence>
<keyword evidence="9" id="KW-1185">Reference proteome</keyword>
<evidence type="ECO:0000256" key="3">
    <source>
        <dbReference type="ARBA" id="ARBA00022833"/>
    </source>
</evidence>
<dbReference type="Proteomes" id="UP000092461">
    <property type="component" value="Unassembled WGS sequence"/>
</dbReference>
<dbReference type="PROSITE" id="PS50304">
    <property type="entry name" value="TUDOR"/>
    <property type="match status" value="1"/>
</dbReference>
<evidence type="ECO:0000313" key="8">
    <source>
        <dbReference type="EnsemblMetazoa" id="LLOJ007399-PA"/>
    </source>
</evidence>
<dbReference type="PANTHER" id="PTHR22948:SF29">
    <property type="entry name" value="FI02030P-RELATED"/>
    <property type="match status" value="1"/>
</dbReference>
<evidence type="ECO:0000259" key="6">
    <source>
        <dbReference type="PROSITE" id="PS50304"/>
    </source>
</evidence>
<dbReference type="PROSITE" id="PS50865">
    <property type="entry name" value="ZF_MYND_2"/>
    <property type="match status" value="1"/>
</dbReference>
<keyword evidence="1" id="KW-0479">Metal-binding</keyword>
<dbReference type="Gene3D" id="2.30.30.140">
    <property type="match status" value="2"/>
</dbReference>
<evidence type="ECO:0000256" key="2">
    <source>
        <dbReference type="ARBA" id="ARBA00022771"/>
    </source>
</evidence>
<dbReference type="InterPro" id="IPR002893">
    <property type="entry name" value="Znf_MYND"/>
</dbReference>
<dbReference type="Pfam" id="PF00567">
    <property type="entry name" value="TUDOR"/>
    <property type="match status" value="2"/>
</dbReference>
<feature type="compositionally biased region" description="Polar residues" evidence="5">
    <location>
        <begin position="171"/>
        <end position="199"/>
    </location>
</feature>
<feature type="domain" description="Tudor" evidence="6">
    <location>
        <begin position="587"/>
        <end position="649"/>
    </location>
</feature>
<evidence type="ECO:0000256" key="1">
    <source>
        <dbReference type="ARBA" id="ARBA00022723"/>
    </source>
</evidence>
<dbReference type="VEuPathDB" id="VectorBase:LLONM1_007794"/>
<evidence type="ECO:0000256" key="5">
    <source>
        <dbReference type="SAM" id="MobiDB-lite"/>
    </source>
</evidence>
<dbReference type="VEuPathDB" id="VectorBase:LLOJ007399"/>
<dbReference type="InterPro" id="IPR050621">
    <property type="entry name" value="Tudor_domain_containing"/>
</dbReference>
<evidence type="ECO:0000256" key="4">
    <source>
        <dbReference type="PROSITE-ProRule" id="PRU00134"/>
    </source>
</evidence>
<accession>A0A1B0CRA1</accession>
<proteinExistence type="predicted"/>
<reference evidence="8" key="1">
    <citation type="submission" date="2020-05" db="UniProtKB">
        <authorList>
            <consortium name="EnsemblMetazoa"/>
        </authorList>
    </citation>
    <scope>IDENTIFICATION</scope>
    <source>
        <strain evidence="8">Jacobina</strain>
    </source>
</reference>
<feature type="compositionally biased region" description="Low complexity" evidence="5">
    <location>
        <begin position="283"/>
        <end position="292"/>
    </location>
</feature>
<dbReference type="Gene3D" id="6.10.140.2220">
    <property type="match status" value="1"/>
</dbReference>
<feature type="domain" description="MYND-type" evidence="7">
    <location>
        <begin position="111"/>
        <end position="146"/>
    </location>
</feature>
<organism evidence="8 9">
    <name type="scientific">Lutzomyia longipalpis</name>
    <name type="common">Sand fly</name>
    <dbReference type="NCBI Taxonomy" id="7200"/>
    <lineage>
        <taxon>Eukaryota</taxon>
        <taxon>Metazoa</taxon>
        <taxon>Ecdysozoa</taxon>
        <taxon>Arthropoda</taxon>
        <taxon>Hexapoda</taxon>
        <taxon>Insecta</taxon>
        <taxon>Pterygota</taxon>
        <taxon>Neoptera</taxon>
        <taxon>Endopterygota</taxon>
        <taxon>Diptera</taxon>
        <taxon>Nematocera</taxon>
        <taxon>Psychodoidea</taxon>
        <taxon>Psychodidae</taxon>
        <taxon>Lutzomyia</taxon>
        <taxon>Lutzomyia</taxon>
    </lineage>
</organism>
<dbReference type="GO" id="GO:0008270">
    <property type="term" value="F:zinc ion binding"/>
    <property type="evidence" value="ECO:0007669"/>
    <property type="project" value="UniProtKB-KW"/>
</dbReference>
<sequence>MPQIVLDNVKKEDNSFKNILPKGWIHYRRLENDHPTPFIYVEYKTKAACEKAIEEVNSAPGIEYTARHCDEDKERKFRNRNSQKKSSKESIIVSPLNQSQQNMIVSNLPTCVLCKKQARLMCERCRDPYCSPDCQKNDWNAHRKICRRMPSLIPYADDKLILNMLQQTSSFNDITSPSKPTTSNDSVSEENFQVTQEQKTMMLKSPPAMVNGGEMNRGRINSAGAMSNKSNISGRVSNKGNTSGANTSGGITNRLNTSGGSVNEKTNKETINSAGGAREEGNSGRMSNGGMSARGLGSIMELTSPKKNNVPQEAAVQKISKNLNDLGRVDFPKSGSKVMIIFNVKESFNKVYIQSQETTPIMREIMAKGMDLGKTASQLCGAPESNVLYLAPYFDITTGGDHFYRVIVKNYNEETRRCQAIYVDFGNIEEIDAGLLRELPDEMMKFPRVAFRVVLQDVPLHPDSPDDLQYKEELLMTPLEIKYNGEPLKFDTPVYLTECNGGKCVNDYLNRKNLAAAVQKFKPLKFTMDSIGMKTFSCLENVEICILLDTSLDRGEVNIMTLPDLFNLTKLMERAGEVYDKISTPYTPSPNEVCMAKYAYGDDEEMWYRVQIDEKIDNDNYFVHFIDYGNFDSVASKNIREMTQEFITECCLICASIEGIEPPWSTECINKFKKVTKGGAMVAKKIQYSEDRVILSIPDIIAQL</sequence>
<dbReference type="EMBL" id="AJWK01024499">
    <property type="status" value="NOT_ANNOTATED_CDS"/>
    <property type="molecule type" value="Genomic_DNA"/>
</dbReference>
<dbReference type="EnsemblMetazoa" id="LLOJ007399-RA">
    <property type="protein sequence ID" value="LLOJ007399-PA"/>
    <property type="gene ID" value="LLOJ007399"/>
</dbReference>